<feature type="transmembrane region" description="Helical" evidence="1">
    <location>
        <begin position="329"/>
        <end position="351"/>
    </location>
</feature>
<gene>
    <name evidence="2" type="primary">mdtC_7</name>
    <name evidence="2" type="ORF">SDC9_18654</name>
</gene>
<feature type="transmembrane region" description="Helical" evidence="1">
    <location>
        <begin position="892"/>
        <end position="912"/>
    </location>
</feature>
<dbReference type="InterPro" id="IPR001036">
    <property type="entry name" value="Acrflvin-R"/>
</dbReference>
<dbReference type="GO" id="GO:0042910">
    <property type="term" value="F:xenobiotic transmembrane transporter activity"/>
    <property type="evidence" value="ECO:0007669"/>
    <property type="project" value="TreeGrafter"/>
</dbReference>
<feature type="transmembrane region" description="Helical" evidence="1">
    <location>
        <begin position="461"/>
        <end position="483"/>
    </location>
</feature>
<dbReference type="PRINTS" id="PR00702">
    <property type="entry name" value="ACRIFLAVINRP"/>
</dbReference>
<sequence length="1045" mass="115313">MKIYESSVKKPITTAIIFVAVVVLGLFSLSKLSIDMLPEIEKNQAIVIVTYPGASAEDVENNVSKTLESALSTVSDLKKIKSTSKENTAVISAEFNWGTDLDAAVNDMRDKIEMVKSYLPDGCSNPIIMKISTDMLPVSIYSATSEESSQALYKILEDGVANPLNRINGVGSVSIAGAPQREISVNIDPQKLDAYNLTIEQIGGAIAKENVNTPGGSLDIGSETYSLRIEGEMKESELLNNVIVSNFGGRIVYLKDIALVSDSVQEKAQESYVNGRKGATIVIQKQTEANSVEVVKKIREQLPQIQKNLPKDIQFEEVMNTTDYIENSIASLVETVLLAFLFVAIVVIFFLGQWRATIIIMITIPISLIASFIYLLVTGNTINIISLSALSIAIGMVVDDAIVVLENISTHIERGARPREAAIYGTNEVGVAVIASTLTIFAVFLPFTMMGGMAGIMFSQLGWMVCIVMAISLICALTLIPMLSASMLNKNRKNSKLFEKLYSPIRKFLDKLDIFYAKSLTWVVKHKTVTIIIGVLVFIGSIMLSFGIGSEFIPQSDNSQISGNFQLPVGANVERSKVIAKKFESAIKKKYPEITTLSYTVGIPSEDDNNSWAQMQTSGTNYVSFRIKLSNVKERKRDIFEISEGIRQELSTYPELYKYNVVAGGNKGGMISGSTVDVEILGYDFDVTEKLAKEIKEKMSNTKGFRDVTISREDYKPQYQIEFDREKLALNGLNVATASSFIRNRMNGMTASLFREDGEEYKIKVRYDKEHRQSIEDIENIMIYNTSGKAIRLNEVAKVVEKFSPPSIERQDRERIVKVSATLYGETLDKATKNLQSKIDKMQIPSNIGVQIGGTLEEQQESFADMGLLAVLVIMFVYFVMAGQFESLRYPFIIMFSIPFALTGVLIALFITGGTINMMSAIGSIMLIGIVVKNGIVLVDYINLNRERGMAITTAVINGGKSRLRPVIMTTATSVLGMIPMAIGFGEGAELWQPMGVVIVGGLTVSTLITLILIPTLYCVFASREVKTYRNKHRIKLNRRTIKAE</sequence>
<proteinExistence type="predicted"/>
<feature type="transmembrane region" description="Helical" evidence="1">
    <location>
        <begin position="918"/>
        <end position="943"/>
    </location>
</feature>
<keyword evidence="1" id="KW-1133">Transmembrane helix</keyword>
<feature type="transmembrane region" description="Helical" evidence="1">
    <location>
        <begin position="997"/>
        <end position="1021"/>
    </location>
</feature>
<reference evidence="2" key="1">
    <citation type="submission" date="2019-08" db="EMBL/GenBank/DDBJ databases">
        <authorList>
            <person name="Kucharzyk K."/>
            <person name="Murdoch R.W."/>
            <person name="Higgins S."/>
            <person name="Loffler F."/>
        </authorList>
    </citation>
    <scope>NUCLEOTIDE SEQUENCE</scope>
</reference>
<dbReference type="Gene3D" id="3.30.70.1320">
    <property type="entry name" value="Multidrug efflux transporter AcrB pore domain like"/>
    <property type="match status" value="1"/>
</dbReference>
<feature type="transmembrane region" description="Helical" evidence="1">
    <location>
        <begin position="429"/>
        <end position="449"/>
    </location>
</feature>
<keyword evidence="1" id="KW-0812">Transmembrane</keyword>
<comment type="caution">
    <text evidence="2">The sequence shown here is derived from an EMBL/GenBank/DDBJ whole genome shotgun (WGS) entry which is preliminary data.</text>
</comment>
<dbReference type="Pfam" id="PF00873">
    <property type="entry name" value="ACR_tran"/>
    <property type="match status" value="1"/>
</dbReference>
<evidence type="ECO:0000256" key="1">
    <source>
        <dbReference type="SAM" id="Phobius"/>
    </source>
</evidence>
<protein>
    <submittedName>
        <fullName evidence="2">Multidrug resistance protein MdtC</fullName>
    </submittedName>
</protein>
<dbReference type="EMBL" id="VSSQ01000068">
    <property type="protein sequence ID" value="MPL72861.1"/>
    <property type="molecule type" value="Genomic_DNA"/>
</dbReference>
<dbReference type="Gene3D" id="3.30.70.1440">
    <property type="entry name" value="Multidrug efflux transporter AcrB pore domain"/>
    <property type="match status" value="1"/>
</dbReference>
<keyword evidence="1" id="KW-0472">Membrane</keyword>
<feature type="transmembrane region" description="Helical" evidence="1">
    <location>
        <begin position="358"/>
        <end position="377"/>
    </location>
</feature>
<feature type="transmembrane region" description="Helical" evidence="1">
    <location>
        <begin position="528"/>
        <end position="548"/>
    </location>
</feature>
<dbReference type="Gene3D" id="3.30.2090.10">
    <property type="entry name" value="Multidrug efflux transporter AcrB TolC docking domain, DN and DC subdomains"/>
    <property type="match status" value="2"/>
</dbReference>
<feature type="transmembrane region" description="Helical" evidence="1">
    <location>
        <begin position="12"/>
        <end position="30"/>
    </location>
</feature>
<feature type="transmembrane region" description="Helical" evidence="1">
    <location>
        <begin position="863"/>
        <end position="880"/>
    </location>
</feature>
<accession>A0A644U3S1</accession>
<dbReference type="SUPFAM" id="SSF82714">
    <property type="entry name" value="Multidrug efflux transporter AcrB TolC docking domain, DN and DC subdomains"/>
    <property type="match status" value="2"/>
</dbReference>
<feature type="transmembrane region" description="Helical" evidence="1">
    <location>
        <begin position="964"/>
        <end position="985"/>
    </location>
</feature>
<dbReference type="InterPro" id="IPR027463">
    <property type="entry name" value="AcrB_DN_DC_subdom"/>
</dbReference>
<evidence type="ECO:0000313" key="2">
    <source>
        <dbReference type="EMBL" id="MPL72861.1"/>
    </source>
</evidence>
<dbReference type="Gene3D" id="1.20.1640.10">
    <property type="entry name" value="Multidrug efflux transporter AcrB transmembrane domain"/>
    <property type="match status" value="2"/>
</dbReference>
<dbReference type="SUPFAM" id="SSF82693">
    <property type="entry name" value="Multidrug efflux transporter AcrB pore domain, PN1, PN2, PC1 and PC2 subdomains"/>
    <property type="match status" value="3"/>
</dbReference>
<dbReference type="PANTHER" id="PTHR32063:SF0">
    <property type="entry name" value="SWARMING MOTILITY PROTEIN SWRC"/>
    <property type="match status" value="1"/>
</dbReference>
<dbReference type="SUPFAM" id="SSF82866">
    <property type="entry name" value="Multidrug efflux transporter AcrB transmembrane domain"/>
    <property type="match status" value="2"/>
</dbReference>
<dbReference type="AlphaFoldDB" id="A0A644U3S1"/>
<dbReference type="PANTHER" id="PTHR32063">
    <property type="match status" value="1"/>
</dbReference>
<dbReference type="GO" id="GO:0005886">
    <property type="term" value="C:plasma membrane"/>
    <property type="evidence" value="ECO:0007669"/>
    <property type="project" value="TreeGrafter"/>
</dbReference>
<dbReference type="Gene3D" id="3.30.70.1430">
    <property type="entry name" value="Multidrug efflux transporter AcrB pore domain"/>
    <property type="match status" value="2"/>
</dbReference>
<organism evidence="2">
    <name type="scientific">bioreactor metagenome</name>
    <dbReference type="NCBI Taxonomy" id="1076179"/>
    <lineage>
        <taxon>unclassified sequences</taxon>
        <taxon>metagenomes</taxon>
        <taxon>ecological metagenomes</taxon>
    </lineage>
</organism>
<name>A0A644U3S1_9ZZZZ</name>